<dbReference type="Gene3D" id="3.40.640.10">
    <property type="entry name" value="Type I PLP-dependent aspartate aminotransferase-like (Major domain)"/>
    <property type="match status" value="1"/>
</dbReference>
<dbReference type="AlphaFoldDB" id="A0A7W2AIN8"/>
<reference evidence="6 7" key="1">
    <citation type="submission" date="2020-07" db="EMBL/GenBank/DDBJ databases">
        <authorList>
            <person name="Feng H."/>
        </authorList>
    </citation>
    <scope>NUCLEOTIDE SEQUENCE [LARGE SCALE GENOMIC DNA]</scope>
    <source>
        <strain evidence="7">s-11</strain>
    </source>
</reference>
<comment type="similarity">
    <text evidence="5">Belongs to the class-III pyridoxal-phosphate-dependent aminotransferase family.</text>
</comment>
<dbReference type="EMBL" id="JACEIP010000041">
    <property type="protein sequence ID" value="MBA4544452.1"/>
    <property type="molecule type" value="Genomic_DNA"/>
</dbReference>
<dbReference type="GO" id="GO:0003992">
    <property type="term" value="F:N2-acetyl-L-ornithine:2-oxoglutarate 5-aminotransferase activity"/>
    <property type="evidence" value="ECO:0007669"/>
    <property type="project" value="UniProtKB-EC"/>
</dbReference>
<keyword evidence="4 5" id="KW-0663">Pyridoxal phosphate</keyword>
<evidence type="ECO:0000313" key="6">
    <source>
        <dbReference type="EMBL" id="MBA4544452.1"/>
    </source>
</evidence>
<name>A0A7W2AIN8_9BACL</name>
<dbReference type="EC" id="2.6.1.11" evidence="6"/>
<dbReference type="Gene3D" id="3.90.1150.10">
    <property type="entry name" value="Aspartate Aminotransferase, domain 1"/>
    <property type="match status" value="1"/>
</dbReference>
<dbReference type="PANTHER" id="PTHR11986">
    <property type="entry name" value="AMINOTRANSFERASE CLASS III"/>
    <property type="match status" value="1"/>
</dbReference>
<evidence type="ECO:0000256" key="2">
    <source>
        <dbReference type="ARBA" id="ARBA00022576"/>
    </source>
</evidence>
<dbReference type="OrthoDB" id="9807885at2"/>
<dbReference type="SUPFAM" id="SSF53383">
    <property type="entry name" value="PLP-dependent transferases"/>
    <property type="match status" value="1"/>
</dbReference>
<dbReference type="PROSITE" id="PS00600">
    <property type="entry name" value="AA_TRANSFER_CLASS_3"/>
    <property type="match status" value="1"/>
</dbReference>
<accession>A0A7W2AIN8</accession>
<gene>
    <name evidence="6" type="ORF">H1164_16585</name>
</gene>
<proteinExistence type="inferred from homology"/>
<sequence length="402" mass="44577">MTTNWQELDQTYIMPTVQRLPIAIEKAENNYLYDTAGNRYLDLFTGLAVNILGHAHPRLMKALEEQGHRFLHISNIFLNPPAIRLALRLVKHTFGKGKVYFGGSGAEATEAAIKLIHKWARREQNGKEGIVVLKNSFHGRTLGALRLTRQPGVYQDYPQPAFPVYEVEMNNIAELREVCRQNRPAAILVEPILGAGGVVSLSESFLRAIDDLCAEEEMLFCVDEIQTGMGRTGTLFAYQQFDLTPDVILFAKGIGGGLPLGGIIAGERAADVFKPGDHGTTFAPSPLSAAMGNAVLDVLLEEGGLEQGKQRADYLWRRLEALKEKYPHLITGMDGRGMMIGIRTSLSAENVIRLQKELLTDGILVNVTAKTVIRLLPPLTLKREETDFFIQALEKRMLQIAD</sequence>
<evidence type="ECO:0000313" key="7">
    <source>
        <dbReference type="Proteomes" id="UP000530514"/>
    </source>
</evidence>
<dbReference type="CDD" id="cd00610">
    <property type="entry name" value="OAT_like"/>
    <property type="match status" value="1"/>
</dbReference>
<evidence type="ECO:0000256" key="3">
    <source>
        <dbReference type="ARBA" id="ARBA00022679"/>
    </source>
</evidence>
<evidence type="ECO:0000256" key="1">
    <source>
        <dbReference type="ARBA" id="ARBA00001933"/>
    </source>
</evidence>
<dbReference type="InterPro" id="IPR050103">
    <property type="entry name" value="Class-III_PLP-dep_AT"/>
</dbReference>
<dbReference type="InterPro" id="IPR015424">
    <property type="entry name" value="PyrdxlP-dep_Trfase"/>
</dbReference>
<dbReference type="InterPro" id="IPR005814">
    <property type="entry name" value="Aminotrans_3"/>
</dbReference>
<evidence type="ECO:0000256" key="4">
    <source>
        <dbReference type="ARBA" id="ARBA00022898"/>
    </source>
</evidence>
<dbReference type="InterPro" id="IPR015422">
    <property type="entry name" value="PyrdxlP-dep_Trfase_small"/>
</dbReference>
<dbReference type="PANTHER" id="PTHR11986:SF79">
    <property type="entry name" value="ACETYLORNITHINE AMINOTRANSFERASE, MITOCHONDRIAL"/>
    <property type="match status" value="1"/>
</dbReference>
<comment type="caution">
    <text evidence="6">The sequence shown here is derived from an EMBL/GenBank/DDBJ whole genome shotgun (WGS) entry which is preliminary data.</text>
</comment>
<keyword evidence="3 6" id="KW-0808">Transferase</keyword>
<keyword evidence="2 6" id="KW-0032">Aminotransferase</keyword>
<dbReference type="GO" id="GO:0042802">
    <property type="term" value="F:identical protein binding"/>
    <property type="evidence" value="ECO:0007669"/>
    <property type="project" value="TreeGrafter"/>
</dbReference>
<evidence type="ECO:0000256" key="5">
    <source>
        <dbReference type="RuleBase" id="RU003560"/>
    </source>
</evidence>
<organism evidence="6 7">
    <name type="scientific">Thermoactinomyces daqus</name>
    <dbReference type="NCBI Taxonomy" id="1329516"/>
    <lineage>
        <taxon>Bacteria</taxon>
        <taxon>Bacillati</taxon>
        <taxon>Bacillota</taxon>
        <taxon>Bacilli</taxon>
        <taxon>Bacillales</taxon>
        <taxon>Thermoactinomycetaceae</taxon>
        <taxon>Thermoactinomyces</taxon>
    </lineage>
</organism>
<protein>
    <submittedName>
        <fullName evidence="6">Acetylornithine transaminase</fullName>
        <ecNumber evidence="6">2.6.1.11</ecNumber>
    </submittedName>
</protein>
<comment type="cofactor">
    <cofactor evidence="1">
        <name>pyridoxal 5'-phosphate</name>
        <dbReference type="ChEBI" id="CHEBI:597326"/>
    </cofactor>
</comment>
<dbReference type="InterPro" id="IPR049704">
    <property type="entry name" value="Aminotrans_3_PPA_site"/>
</dbReference>
<dbReference type="Proteomes" id="UP000530514">
    <property type="component" value="Unassembled WGS sequence"/>
</dbReference>
<dbReference type="PIRSF" id="PIRSF000521">
    <property type="entry name" value="Transaminase_4ab_Lys_Orn"/>
    <property type="match status" value="1"/>
</dbReference>
<keyword evidence="7" id="KW-1185">Reference proteome</keyword>
<dbReference type="FunFam" id="3.40.640.10:FF:000004">
    <property type="entry name" value="Acetylornithine aminotransferase"/>
    <property type="match status" value="1"/>
</dbReference>
<dbReference type="RefSeq" id="WP_033099548.1">
    <property type="nucleotide sequence ID" value="NZ_JACEIP010000041.1"/>
</dbReference>
<dbReference type="NCBIfam" id="NF002325">
    <property type="entry name" value="PRK01278.1"/>
    <property type="match status" value="1"/>
</dbReference>
<dbReference type="Pfam" id="PF00202">
    <property type="entry name" value="Aminotran_3"/>
    <property type="match status" value="1"/>
</dbReference>
<dbReference type="GO" id="GO:0030170">
    <property type="term" value="F:pyridoxal phosphate binding"/>
    <property type="evidence" value="ECO:0007669"/>
    <property type="project" value="InterPro"/>
</dbReference>
<dbReference type="InterPro" id="IPR015421">
    <property type="entry name" value="PyrdxlP-dep_Trfase_major"/>
</dbReference>